<sequence>MTDQTQISGQQDKIPSEDEINKDLPIDSNNKLYRRTGADIKPARVDQVFLGPWISKYREIKINKEPQALVHETSRSATTKHFLN</sequence>
<gene>
    <name evidence="2" type="ORF">KQX54_013087</name>
</gene>
<accession>A0AAV7IAD3</accession>
<dbReference type="EMBL" id="JAHXZJ010001864">
    <property type="protein sequence ID" value="KAH0549725.1"/>
    <property type="molecule type" value="Genomic_DNA"/>
</dbReference>
<feature type="compositionally biased region" description="Polar residues" evidence="1">
    <location>
        <begin position="1"/>
        <end position="13"/>
    </location>
</feature>
<dbReference type="Proteomes" id="UP000826195">
    <property type="component" value="Unassembled WGS sequence"/>
</dbReference>
<evidence type="ECO:0000313" key="2">
    <source>
        <dbReference type="EMBL" id="KAH0549725.1"/>
    </source>
</evidence>
<organism evidence="2 3">
    <name type="scientific">Cotesia glomerata</name>
    <name type="common">Lepidopteran parasitic wasp</name>
    <name type="synonym">Apanteles glomeratus</name>
    <dbReference type="NCBI Taxonomy" id="32391"/>
    <lineage>
        <taxon>Eukaryota</taxon>
        <taxon>Metazoa</taxon>
        <taxon>Ecdysozoa</taxon>
        <taxon>Arthropoda</taxon>
        <taxon>Hexapoda</taxon>
        <taxon>Insecta</taxon>
        <taxon>Pterygota</taxon>
        <taxon>Neoptera</taxon>
        <taxon>Endopterygota</taxon>
        <taxon>Hymenoptera</taxon>
        <taxon>Apocrita</taxon>
        <taxon>Ichneumonoidea</taxon>
        <taxon>Braconidae</taxon>
        <taxon>Microgastrinae</taxon>
        <taxon>Cotesia</taxon>
    </lineage>
</organism>
<evidence type="ECO:0000313" key="3">
    <source>
        <dbReference type="Proteomes" id="UP000826195"/>
    </source>
</evidence>
<evidence type="ECO:0000256" key="1">
    <source>
        <dbReference type="SAM" id="MobiDB-lite"/>
    </source>
</evidence>
<dbReference type="AlphaFoldDB" id="A0AAV7IAD3"/>
<comment type="caution">
    <text evidence="2">The sequence shown here is derived from an EMBL/GenBank/DDBJ whole genome shotgun (WGS) entry which is preliminary data.</text>
</comment>
<keyword evidence="3" id="KW-1185">Reference proteome</keyword>
<proteinExistence type="predicted"/>
<protein>
    <submittedName>
        <fullName evidence="2">Uncharacterized protein</fullName>
    </submittedName>
</protein>
<feature type="compositionally biased region" description="Basic and acidic residues" evidence="1">
    <location>
        <begin position="14"/>
        <end position="25"/>
    </location>
</feature>
<reference evidence="2 3" key="1">
    <citation type="journal article" date="2021" name="J. Hered.">
        <title>A chromosome-level genome assembly of the parasitoid wasp, Cotesia glomerata (Hymenoptera: Braconidae).</title>
        <authorList>
            <person name="Pinto B.J."/>
            <person name="Weis J.J."/>
            <person name="Gamble T."/>
            <person name="Ode P.J."/>
            <person name="Paul R."/>
            <person name="Zaspel J.M."/>
        </authorList>
    </citation>
    <scope>NUCLEOTIDE SEQUENCE [LARGE SCALE GENOMIC DNA]</scope>
    <source>
        <strain evidence="2">CgM1</strain>
    </source>
</reference>
<feature type="region of interest" description="Disordered" evidence="1">
    <location>
        <begin position="1"/>
        <end position="27"/>
    </location>
</feature>
<name>A0AAV7IAD3_COTGL</name>